<evidence type="ECO:0000256" key="1">
    <source>
        <dbReference type="ARBA" id="ARBA00010876"/>
    </source>
</evidence>
<evidence type="ECO:0000313" key="4">
    <source>
        <dbReference type="EMBL" id="QPJ63781.1"/>
    </source>
</evidence>
<dbReference type="GO" id="GO:0003723">
    <property type="term" value="F:RNA binding"/>
    <property type="evidence" value="ECO:0007669"/>
    <property type="project" value="InterPro"/>
</dbReference>
<dbReference type="AlphaFoldDB" id="A0A7T0G237"/>
<comment type="similarity">
    <text evidence="1">Belongs to the pseudouridine synthase RluA family.</text>
</comment>
<evidence type="ECO:0000313" key="5">
    <source>
        <dbReference type="Proteomes" id="UP000594688"/>
    </source>
</evidence>
<dbReference type="SUPFAM" id="SSF55120">
    <property type="entry name" value="Pseudouridine synthase"/>
    <property type="match status" value="1"/>
</dbReference>
<organism evidence="4 5">
    <name type="scientific">Candidatus Nitronauta litoralis</name>
    <dbReference type="NCBI Taxonomy" id="2705533"/>
    <lineage>
        <taxon>Bacteria</taxon>
        <taxon>Pseudomonadati</taxon>
        <taxon>Nitrospinota/Tectimicrobiota group</taxon>
        <taxon>Nitrospinota</taxon>
        <taxon>Nitrospinia</taxon>
        <taxon>Nitrospinales</taxon>
        <taxon>Nitrospinaceae</taxon>
        <taxon>Candidatus Nitronauta</taxon>
    </lineage>
</organism>
<dbReference type="Gene3D" id="3.30.2350.10">
    <property type="entry name" value="Pseudouridine synthase"/>
    <property type="match status" value="1"/>
</dbReference>
<name>A0A7T0G237_9BACT</name>
<gene>
    <name evidence="4" type="ORF">G3M70_10050</name>
</gene>
<keyword evidence="2" id="KW-0413">Isomerase</keyword>
<dbReference type="GO" id="GO:0006396">
    <property type="term" value="P:RNA processing"/>
    <property type="evidence" value="ECO:0007669"/>
    <property type="project" value="UniProtKB-ARBA"/>
</dbReference>
<protein>
    <submittedName>
        <fullName evidence="4">RNA pseudouridine synthase</fullName>
    </submittedName>
</protein>
<dbReference type="GO" id="GO:0001522">
    <property type="term" value="P:pseudouridine synthesis"/>
    <property type="evidence" value="ECO:0007669"/>
    <property type="project" value="InterPro"/>
</dbReference>
<dbReference type="InterPro" id="IPR006145">
    <property type="entry name" value="PsdUridine_synth_RsuA/RluA"/>
</dbReference>
<dbReference type="CDD" id="cd02869">
    <property type="entry name" value="PseudoU_synth_RluA_like"/>
    <property type="match status" value="1"/>
</dbReference>
<evidence type="ECO:0000259" key="3">
    <source>
        <dbReference type="Pfam" id="PF00849"/>
    </source>
</evidence>
<dbReference type="GO" id="GO:0140098">
    <property type="term" value="F:catalytic activity, acting on RNA"/>
    <property type="evidence" value="ECO:0007669"/>
    <property type="project" value="UniProtKB-ARBA"/>
</dbReference>
<feature type="domain" description="Pseudouridine synthase RsuA/RluA-like" evidence="3">
    <location>
        <begin position="7"/>
        <end position="162"/>
    </location>
</feature>
<dbReference type="EMBL" id="CP048685">
    <property type="protein sequence ID" value="QPJ63781.1"/>
    <property type="molecule type" value="Genomic_DNA"/>
</dbReference>
<dbReference type="GO" id="GO:0009982">
    <property type="term" value="F:pseudouridine synthase activity"/>
    <property type="evidence" value="ECO:0007669"/>
    <property type="project" value="InterPro"/>
</dbReference>
<sequence length="215" mass="24343">MLFEDAHLIAVIKPAGWLAQGDSSGAPAITGAIRDYLKAKQKGKQDDIFVGLVHRLDRNVEGVMVFAKTRKAASDLSDQIRRRSIKKFYRCLVEGIPDKEEDRLTHFIRKGKSMKATVFPRAAPDAKRAILEYRVIKKQKQFALLEVALQTGRFHQIRAQLSFIGHPIVGDLKYRAQTRLGDYKIALCASKLILTHPQNNKELIFEAPASEWEPH</sequence>
<proteinExistence type="inferred from homology"/>
<accession>A0A7T0G237</accession>
<dbReference type="Proteomes" id="UP000594688">
    <property type="component" value="Chromosome"/>
</dbReference>
<evidence type="ECO:0000256" key="2">
    <source>
        <dbReference type="ARBA" id="ARBA00023235"/>
    </source>
</evidence>
<reference evidence="4 5" key="1">
    <citation type="submission" date="2020-02" db="EMBL/GenBank/DDBJ databases">
        <title>Genomic and physiological characterization of two novel Nitrospinaceae genera.</title>
        <authorList>
            <person name="Mueller A.J."/>
            <person name="Jung M.-Y."/>
            <person name="Strachan C.R."/>
            <person name="Herbold C.W."/>
            <person name="Kirkegaard R.H."/>
            <person name="Daims H."/>
        </authorList>
    </citation>
    <scope>NUCLEOTIDE SEQUENCE [LARGE SCALE GENOMIC DNA]</scope>
    <source>
        <strain evidence="4">EB</strain>
    </source>
</reference>
<dbReference type="PANTHER" id="PTHR21600">
    <property type="entry name" value="MITOCHONDRIAL RNA PSEUDOURIDINE SYNTHASE"/>
    <property type="match status" value="1"/>
</dbReference>
<dbReference type="Pfam" id="PF00849">
    <property type="entry name" value="PseudoU_synth_2"/>
    <property type="match status" value="1"/>
</dbReference>
<dbReference type="InterPro" id="IPR020103">
    <property type="entry name" value="PsdUridine_synth_cat_dom_sf"/>
</dbReference>
<dbReference type="InterPro" id="IPR050188">
    <property type="entry name" value="RluA_PseudoU_synthase"/>
</dbReference>
<dbReference type="KEGG" id="nli:G3M70_10050"/>
<dbReference type="PANTHER" id="PTHR21600:SF83">
    <property type="entry name" value="PSEUDOURIDYLATE SYNTHASE RPUSD4, MITOCHONDRIAL"/>
    <property type="match status" value="1"/>
</dbReference>